<dbReference type="PANTHER" id="PTHR24305">
    <property type="entry name" value="CYTOCHROME P450"/>
    <property type="match status" value="1"/>
</dbReference>
<dbReference type="GO" id="GO:0016705">
    <property type="term" value="F:oxidoreductase activity, acting on paired donors, with incorporation or reduction of molecular oxygen"/>
    <property type="evidence" value="ECO:0007669"/>
    <property type="project" value="InterPro"/>
</dbReference>
<dbReference type="SUPFAM" id="SSF48264">
    <property type="entry name" value="Cytochrome P450"/>
    <property type="match status" value="1"/>
</dbReference>
<evidence type="ECO:0008006" key="7">
    <source>
        <dbReference type="Google" id="ProtNLM"/>
    </source>
</evidence>
<evidence type="ECO:0000313" key="5">
    <source>
        <dbReference type="EMBL" id="VTT76746.1"/>
    </source>
</evidence>
<dbReference type="Proteomes" id="UP000760494">
    <property type="component" value="Unassembled WGS sequence"/>
</dbReference>
<dbReference type="InterPro" id="IPR001128">
    <property type="entry name" value="Cyt_P450"/>
</dbReference>
<dbReference type="AlphaFoldDB" id="A0A9Q9RUG5"/>
<dbReference type="GO" id="GO:0004497">
    <property type="term" value="F:monooxygenase activity"/>
    <property type="evidence" value="ECO:0007669"/>
    <property type="project" value="InterPro"/>
</dbReference>
<dbReference type="GO" id="GO:0005506">
    <property type="term" value="F:iron ion binding"/>
    <property type="evidence" value="ECO:0007669"/>
    <property type="project" value="InterPro"/>
</dbReference>
<dbReference type="Pfam" id="PF00067">
    <property type="entry name" value="p450"/>
    <property type="match status" value="1"/>
</dbReference>
<comment type="caution">
    <text evidence="5">The sequence shown here is derived from an EMBL/GenBank/DDBJ whole genome shotgun (WGS) entry which is preliminary data.</text>
</comment>
<keyword evidence="4" id="KW-0472">Membrane</keyword>
<evidence type="ECO:0000256" key="2">
    <source>
        <dbReference type="ARBA" id="ARBA00022723"/>
    </source>
</evidence>
<dbReference type="GO" id="GO:0020037">
    <property type="term" value="F:heme binding"/>
    <property type="evidence" value="ECO:0007669"/>
    <property type="project" value="InterPro"/>
</dbReference>
<protein>
    <recommendedName>
        <fullName evidence="7">Cytochrome P450</fullName>
    </recommendedName>
</protein>
<evidence type="ECO:0000256" key="4">
    <source>
        <dbReference type="SAM" id="Phobius"/>
    </source>
</evidence>
<accession>A0A9Q9RUG5</accession>
<evidence type="ECO:0000313" key="6">
    <source>
        <dbReference type="Proteomes" id="UP000760494"/>
    </source>
</evidence>
<dbReference type="Gene3D" id="1.10.630.10">
    <property type="entry name" value="Cytochrome P450"/>
    <property type="match status" value="1"/>
</dbReference>
<name>A0A9Q9RUG5_FUSFU</name>
<gene>
    <name evidence="5" type="ORF">C2S_1935</name>
</gene>
<organism evidence="5 6">
    <name type="scientific">Fusarium fujikuroi</name>
    <name type="common">Bakanae and foot rot disease fungus</name>
    <name type="synonym">Gibberella fujikuroi</name>
    <dbReference type="NCBI Taxonomy" id="5127"/>
    <lineage>
        <taxon>Eukaryota</taxon>
        <taxon>Fungi</taxon>
        <taxon>Dikarya</taxon>
        <taxon>Ascomycota</taxon>
        <taxon>Pezizomycotina</taxon>
        <taxon>Sordariomycetes</taxon>
        <taxon>Hypocreomycetidae</taxon>
        <taxon>Hypocreales</taxon>
        <taxon>Nectriaceae</taxon>
        <taxon>Fusarium</taxon>
        <taxon>Fusarium fujikuroi species complex</taxon>
    </lineage>
</organism>
<keyword evidence="1" id="KW-0349">Heme</keyword>
<keyword evidence="4" id="KW-0812">Transmembrane</keyword>
<evidence type="ECO:0000256" key="3">
    <source>
        <dbReference type="ARBA" id="ARBA00023004"/>
    </source>
</evidence>
<keyword evidence="4" id="KW-1133">Transmembrane helix</keyword>
<keyword evidence="2" id="KW-0479">Metal-binding</keyword>
<keyword evidence="3" id="KW-0408">Iron</keyword>
<feature type="transmembrane region" description="Helical" evidence="4">
    <location>
        <begin position="9"/>
        <end position="28"/>
    </location>
</feature>
<sequence>MFSLIIQEVVYMSTWRIIAILITAWLLYHVVPCPFSARSWPGLLGYGYFDNIVEEITSGPTLSSTRNMVGNLHNAYAFTTASLPFVNEFAYDRLCALHQTSTVLIILRLQRSSTATEPSLSSWYLPWGDPVDRNLFNEIDPKVHGIMRRQVSNVYTMSNMVSYKPYVDECTEILCQRLIEFSASNAPINMARWFQYYVFDMIGKITFSKRFGCLDTRKDHRDIIKALDDSARLSNATGLYPLIFPYPLKTFKYLSRGQDAQWATARHIEKQYRDDKPQDFVAKLLEGQKERPNTATDNAIRLSSGANIAAGSENHGDNPQQHLA</sequence>
<dbReference type="EMBL" id="CABFJX010000385">
    <property type="protein sequence ID" value="VTT76746.1"/>
    <property type="molecule type" value="Genomic_DNA"/>
</dbReference>
<dbReference type="InterPro" id="IPR050121">
    <property type="entry name" value="Cytochrome_P450_monoxygenase"/>
</dbReference>
<dbReference type="PANTHER" id="PTHR24305:SF190">
    <property type="entry name" value="P450, PUTATIVE (EUROFUNG)-RELATED"/>
    <property type="match status" value="1"/>
</dbReference>
<dbReference type="InterPro" id="IPR036396">
    <property type="entry name" value="Cyt_P450_sf"/>
</dbReference>
<reference evidence="5" key="1">
    <citation type="submission" date="2019-05" db="EMBL/GenBank/DDBJ databases">
        <authorList>
            <person name="Piombo E."/>
        </authorList>
    </citation>
    <scope>NUCLEOTIDE SEQUENCE</scope>
    <source>
        <strain evidence="5">C2S</strain>
    </source>
</reference>
<proteinExistence type="predicted"/>
<evidence type="ECO:0000256" key="1">
    <source>
        <dbReference type="ARBA" id="ARBA00022617"/>
    </source>
</evidence>